<keyword evidence="4" id="KW-1185">Reference proteome</keyword>
<accession>U4TIA6</accession>
<feature type="chain" id="PRO_5004655796" evidence="2">
    <location>
        <begin position="40"/>
        <end position="770"/>
    </location>
</feature>
<dbReference type="AlphaFoldDB" id="U4TIA6"/>
<dbReference type="InterPro" id="IPR022263">
    <property type="entry name" value="KxYKxGKxW"/>
</dbReference>
<reference evidence="4" key="1">
    <citation type="journal article" date="2013" name="Genome Announc.">
        <title>Whole-Genome Sequencing of Lactobacillus shenzhenensis Strain LY-73T.</title>
        <authorList>
            <person name="Lin Z."/>
            <person name="Liu Z."/>
            <person name="Yang R."/>
            <person name="Zou Y."/>
            <person name="Wan D."/>
            <person name="Chen J."/>
            <person name="Guo M."/>
            <person name="Zhao J."/>
            <person name="Fang C."/>
            <person name="Yang R."/>
            <person name="Liu F."/>
        </authorList>
    </citation>
    <scope>NUCLEOTIDE SEQUENCE [LARGE SCALE GENOMIC DNA]</scope>
    <source>
        <strain evidence="4">LY-73</strain>
    </source>
</reference>
<organism evidence="3 4">
    <name type="scientific">Schleiferilactobacillus shenzhenensis LY-73</name>
    <dbReference type="NCBI Taxonomy" id="1231336"/>
    <lineage>
        <taxon>Bacteria</taxon>
        <taxon>Bacillati</taxon>
        <taxon>Bacillota</taxon>
        <taxon>Bacilli</taxon>
        <taxon>Lactobacillales</taxon>
        <taxon>Lactobacillaceae</taxon>
        <taxon>Schleiferilactobacillus</taxon>
    </lineage>
</organism>
<keyword evidence="1 2" id="KW-0732">Signal</keyword>
<evidence type="ECO:0000256" key="1">
    <source>
        <dbReference type="ARBA" id="ARBA00022729"/>
    </source>
</evidence>
<evidence type="ECO:0000256" key="2">
    <source>
        <dbReference type="SAM" id="SignalP"/>
    </source>
</evidence>
<dbReference type="HOGENOM" id="CLU_362816_0_0_9"/>
<feature type="signal peptide" evidence="2">
    <location>
        <begin position="1"/>
        <end position="39"/>
    </location>
</feature>
<protein>
    <submittedName>
        <fullName evidence="3">Uncharacterized protein</fullName>
    </submittedName>
</protein>
<dbReference type="Pfam" id="PF19258">
    <property type="entry name" value="KxYKxGKxW_sig"/>
    <property type="match status" value="1"/>
</dbReference>
<dbReference type="EMBL" id="KI271596">
    <property type="protein sequence ID" value="ERL64536.1"/>
    <property type="molecule type" value="Genomic_DNA"/>
</dbReference>
<dbReference type="OrthoDB" id="2255372at2"/>
<dbReference type="RefSeq" id="WP_022530163.1">
    <property type="nucleotide sequence ID" value="NZ_KI271596.1"/>
</dbReference>
<gene>
    <name evidence="3" type="ORF">L248_0831</name>
</gene>
<dbReference type="NCBIfam" id="TIGR03715">
    <property type="entry name" value="KxYKxGKxW"/>
    <property type="match status" value="1"/>
</dbReference>
<name>U4TIA6_9LACO</name>
<evidence type="ECO:0000313" key="3">
    <source>
        <dbReference type="EMBL" id="ERL64536.1"/>
    </source>
</evidence>
<proteinExistence type="predicted"/>
<evidence type="ECO:0000313" key="4">
    <source>
        <dbReference type="Proteomes" id="UP000030647"/>
    </source>
</evidence>
<dbReference type="STRING" id="1231336.L248_0831"/>
<dbReference type="Proteomes" id="UP000030647">
    <property type="component" value="Unassembled WGS sequence"/>
</dbReference>
<sequence>MERKEHYRLHKSGKRWVAGIVATAAIGVPLALQTPVAQAADDSSSVTVTKTVQAASTLDQQKTALKTTLDNAFKTVGISWSGQANGAGGTLGTSFDDAKNSDQLNTVWQKAMANYVTAKIQKHLALPDSTSPANVTAINAFKVKNATVTNFTNLTNQKATDDLIATGNTPAGQEPQYQTALTKLDDFFTKTDLNKNKTALQDALTAGQWATLTAGSGSQAQTLSALVTGTTSSNELNTQWPTVANTVAAATAKKLLNASTDDAVAAFLKAKSQVTGYLNETNQQVIDAIVSAKKISTSVSFPDYKGALADITSYLDKAVKAQTNSAVATINVRDWTDGAIIAQRTITVKSGDTIPIGAAYHDGWTFDYVNLDGTKQDANNGTFTFSKTIKQDTTYTVDFHYKKATGNVEQAATGVVYVKNTEGAKLYTDKDLSKQIANRTLAVGTGWKYFTKVYDTKGDLVAYKVATNEYVKAADVQTTAVTDYVVQAFNGVLRIITDNTQTYSDVALTKPITGQALAYGSRWAAPQKILHDGKTTGFQIGINVYVRVGDVAVESSRPTFTDTSDVVYVQRSQAPQYVFDENTNQFTLAANLPRLQMTSPWQAHSKAVMQDGTVYYLVSSKGWVKGDDVTTARVTSRTGAVTVTNINGALTYRNPTKTGDAVQRLVTRSAWKIWAVAQNPDGSSAYLVADNQWVSANDVSEQIQDNTRGLFQVGDITAVTFDSNGRVIRGQFLNPNTRWQVTGRLTIGNQLFYRVATGVYVRSDFGMYVQ</sequence>